<gene>
    <name evidence="1" type="ORF">PF001_g18873</name>
</gene>
<evidence type="ECO:0000313" key="2">
    <source>
        <dbReference type="Proteomes" id="UP000437068"/>
    </source>
</evidence>
<comment type="caution">
    <text evidence="1">The sequence shown here is derived from an EMBL/GenBank/DDBJ whole genome shotgun (WGS) entry which is preliminary data.</text>
</comment>
<dbReference type="Proteomes" id="UP000437068">
    <property type="component" value="Unassembled WGS sequence"/>
</dbReference>
<reference evidence="1 2" key="1">
    <citation type="submission" date="2018-08" db="EMBL/GenBank/DDBJ databases">
        <title>Genomic investigation of the strawberry pathogen Phytophthora fragariae indicates pathogenicity is determined by transcriptional variation in three key races.</title>
        <authorList>
            <person name="Adams T.M."/>
            <person name="Armitage A.D."/>
            <person name="Sobczyk M.K."/>
            <person name="Bates H.J."/>
            <person name="Dunwell J.M."/>
            <person name="Nellist C.F."/>
            <person name="Harrison R.J."/>
        </authorList>
    </citation>
    <scope>NUCLEOTIDE SEQUENCE [LARGE SCALE GENOMIC DNA]</scope>
    <source>
        <strain evidence="1 2">A4</strain>
    </source>
</reference>
<dbReference type="AlphaFoldDB" id="A0A6A4CJ32"/>
<organism evidence="1 2">
    <name type="scientific">Phytophthora fragariae</name>
    <dbReference type="NCBI Taxonomy" id="53985"/>
    <lineage>
        <taxon>Eukaryota</taxon>
        <taxon>Sar</taxon>
        <taxon>Stramenopiles</taxon>
        <taxon>Oomycota</taxon>
        <taxon>Peronosporomycetes</taxon>
        <taxon>Peronosporales</taxon>
        <taxon>Peronosporaceae</taxon>
        <taxon>Phytophthora</taxon>
    </lineage>
</organism>
<dbReference type="EMBL" id="QXGE01001482">
    <property type="protein sequence ID" value="KAE9292065.1"/>
    <property type="molecule type" value="Genomic_DNA"/>
</dbReference>
<proteinExistence type="predicted"/>
<protein>
    <submittedName>
        <fullName evidence="1">Uncharacterized protein</fullName>
    </submittedName>
</protein>
<name>A0A6A4CJ32_9STRA</name>
<evidence type="ECO:0000313" key="1">
    <source>
        <dbReference type="EMBL" id="KAE9292065.1"/>
    </source>
</evidence>
<accession>A0A6A4CJ32</accession>
<sequence length="48" mass="5316">MMTSSASFLAFTYALGTSPWRAGTFQMRDTTKMILPDSMSSTAEKVYV</sequence>